<sequence>MSTSSEAPIQYLVKHDNSNTTDAVTGTVSRKALELPTHESRTERIILGVLALFEAISNLPSLEPNPDNAGLFNQLFDLVTITKTTLTEEETILNDPRITAIVLPLWKTWGLGEYMLERDFAHQILAGSSPAAAFQIYNSFPYIDQYRQLARMEANTIDTALGELQLPPVKKMAFLGSGPTPFSSLCFAERLGPDVQLVNVDRNPEAIKLGSAIVSRCGFKNISHTQADVATLSEELQSCDIVHFAALIGDTAQEKRDLLISVAKNMRPGSLILLRSTDALRSLLYPRIDVEEDEILKLVTPIVATRYYGAATSLTAIIVCVDGVKKN</sequence>
<evidence type="ECO:0000256" key="2">
    <source>
        <dbReference type="ARBA" id="ARBA00022679"/>
    </source>
</evidence>
<evidence type="ECO:0000256" key="1">
    <source>
        <dbReference type="ARBA" id="ARBA00007009"/>
    </source>
</evidence>
<dbReference type="InterPro" id="IPR004298">
    <property type="entry name" value="Nicotian_synth"/>
</dbReference>
<dbReference type="PANTHER" id="PTHR32266">
    <property type="entry name" value="NICOTIANAMINE SYNTHASE 3"/>
    <property type="match status" value="1"/>
</dbReference>
<protein>
    <submittedName>
        <fullName evidence="5">Nicotianamine synthase</fullName>
    </submittedName>
</protein>
<dbReference type="Proteomes" id="UP000504637">
    <property type="component" value="Unplaced"/>
</dbReference>
<keyword evidence="3" id="KW-0949">S-adenosyl-L-methionine</keyword>
<keyword evidence="4" id="KW-1185">Reference proteome</keyword>
<dbReference type="GO" id="GO:0030418">
    <property type="term" value="P:nicotianamine biosynthetic process"/>
    <property type="evidence" value="ECO:0007669"/>
    <property type="project" value="InterPro"/>
</dbReference>
<dbReference type="CDD" id="cd02440">
    <property type="entry name" value="AdoMet_MTases"/>
    <property type="match status" value="1"/>
</dbReference>
<proteinExistence type="inferred from homology"/>
<evidence type="ECO:0000313" key="5">
    <source>
        <dbReference type="RefSeq" id="XP_033463833.1"/>
    </source>
</evidence>
<evidence type="ECO:0000313" key="4">
    <source>
        <dbReference type="Proteomes" id="UP000504637"/>
    </source>
</evidence>
<dbReference type="GO" id="GO:0030410">
    <property type="term" value="F:nicotianamine synthase activity"/>
    <property type="evidence" value="ECO:0007669"/>
    <property type="project" value="InterPro"/>
</dbReference>
<reference evidence="5" key="3">
    <citation type="submission" date="2025-08" db="UniProtKB">
        <authorList>
            <consortium name="RefSeq"/>
        </authorList>
    </citation>
    <scope>IDENTIFICATION</scope>
    <source>
        <strain evidence="5">CBS 342.82</strain>
    </source>
</reference>
<reference evidence="5" key="2">
    <citation type="submission" date="2020-04" db="EMBL/GenBank/DDBJ databases">
        <authorList>
            <consortium name="NCBI Genome Project"/>
        </authorList>
    </citation>
    <scope>NUCLEOTIDE SEQUENCE</scope>
    <source>
        <strain evidence="5">CBS 342.82</strain>
    </source>
</reference>
<keyword evidence="2" id="KW-0808">Transferase</keyword>
<dbReference type="InterPro" id="IPR029063">
    <property type="entry name" value="SAM-dependent_MTases_sf"/>
</dbReference>
<comment type="similarity">
    <text evidence="1">Belongs to the nicotianamine synthase (NAS)-like family.</text>
</comment>
<organism evidence="5">
    <name type="scientific">Dissoconium aciculare CBS 342.82</name>
    <dbReference type="NCBI Taxonomy" id="1314786"/>
    <lineage>
        <taxon>Eukaryota</taxon>
        <taxon>Fungi</taxon>
        <taxon>Dikarya</taxon>
        <taxon>Ascomycota</taxon>
        <taxon>Pezizomycotina</taxon>
        <taxon>Dothideomycetes</taxon>
        <taxon>Dothideomycetidae</taxon>
        <taxon>Mycosphaerellales</taxon>
        <taxon>Dissoconiaceae</taxon>
        <taxon>Dissoconium</taxon>
    </lineage>
</organism>
<dbReference type="Gene3D" id="3.40.50.150">
    <property type="entry name" value="Vaccinia Virus protein VP39"/>
    <property type="match status" value="1"/>
</dbReference>
<gene>
    <name evidence="5" type="ORF">K489DRAFT_367974</name>
</gene>
<dbReference type="GeneID" id="54360707"/>
<dbReference type="AlphaFoldDB" id="A0A6J3MIQ8"/>
<dbReference type="RefSeq" id="XP_033463833.1">
    <property type="nucleotide sequence ID" value="XM_033602907.1"/>
</dbReference>
<reference evidence="5" key="1">
    <citation type="submission" date="2020-01" db="EMBL/GenBank/DDBJ databases">
        <authorList>
            <consortium name="DOE Joint Genome Institute"/>
            <person name="Haridas S."/>
            <person name="Albert R."/>
            <person name="Binder M."/>
            <person name="Bloem J."/>
            <person name="Labutti K."/>
            <person name="Salamov A."/>
            <person name="Andreopoulos B."/>
            <person name="Baker S.E."/>
            <person name="Barry K."/>
            <person name="Bills G."/>
            <person name="Bluhm B.H."/>
            <person name="Cannon C."/>
            <person name="Castanera R."/>
            <person name="Culley D.E."/>
            <person name="Daum C."/>
            <person name="Ezra D."/>
            <person name="Gonzalez J.B."/>
            <person name="Henrissat B."/>
            <person name="Kuo A."/>
            <person name="Liang C."/>
            <person name="Lipzen A."/>
            <person name="Lutzoni F."/>
            <person name="Magnuson J."/>
            <person name="Mondo S."/>
            <person name="Nolan M."/>
            <person name="Ohm R."/>
            <person name="Pangilinan J."/>
            <person name="Park H.-J."/>
            <person name="Ramirez L."/>
            <person name="Alfaro M."/>
            <person name="Sun H."/>
            <person name="Tritt A."/>
            <person name="Yoshinaga Y."/>
            <person name="Zwiers L.-H."/>
            <person name="Turgeon B.G."/>
            <person name="Goodwin S.B."/>
            <person name="Spatafora J.W."/>
            <person name="Crous P.W."/>
            <person name="Grigoriev I.V."/>
        </authorList>
    </citation>
    <scope>NUCLEOTIDE SEQUENCE</scope>
    <source>
        <strain evidence="5">CBS 342.82</strain>
    </source>
</reference>
<name>A0A6J3MIQ8_9PEZI</name>
<dbReference type="OrthoDB" id="1858069at2759"/>
<dbReference type="PANTHER" id="PTHR32266:SF12">
    <property type="entry name" value="NICOTIANAMINE SYNTHASE 3"/>
    <property type="match status" value="1"/>
</dbReference>
<dbReference type="SUPFAM" id="SSF53335">
    <property type="entry name" value="S-adenosyl-L-methionine-dependent methyltransferases"/>
    <property type="match status" value="1"/>
</dbReference>
<evidence type="ECO:0000256" key="3">
    <source>
        <dbReference type="ARBA" id="ARBA00022691"/>
    </source>
</evidence>
<dbReference type="Pfam" id="PF03059">
    <property type="entry name" value="NAS"/>
    <property type="match status" value="1"/>
</dbReference>
<accession>A0A6J3MIQ8</accession>
<dbReference type="PROSITE" id="PS51142">
    <property type="entry name" value="NAS"/>
    <property type="match status" value="1"/>
</dbReference>